<feature type="transmembrane region" description="Helical" evidence="6">
    <location>
        <begin position="232"/>
        <end position="256"/>
    </location>
</feature>
<evidence type="ECO:0000256" key="3">
    <source>
        <dbReference type="ARBA" id="ARBA00022692"/>
    </source>
</evidence>
<feature type="transmembrane region" description="Helical" evidence="6">
    <location>
        <begin position="188"/>
        <end position="211"/>
    </location>
</feature>
<evidence type="ECO:0000256" key="2">
    <source>
        <dbReference type="ARBA" id="ARBA00022475"/>
    </source>
</evidence>
<gene>
    <name evidence="7" type="ORF">EUX54_08315</name>
</gene>
<dbReference type="AlphaFoldDB" id="A0A502JJR0"/>
<keyword evidence="5 6" id="KW-0472">Membrane</keyword>
<keyword evidence="4 6" id="KW-1133">Transmembrane helix</keyword>
<dbReference type="EMBL" id="SDPI01000055">
    <property type="protein sequence ID" value="TPG97710.1"/>
    <property type="molecule type" value="Genomic_DNA"/>
</dbReference>
<feature type="transmembrane region" description="Helical" evidence="6">
    <location>
        <begin position="431"/>
        <end position="449"/>
    </location>
</feature>
<evidence type="ECO:0000256" key="6">
    <source>
        <dbReference type="SAM" id="Phobius"/>
    </source>
</evidence>
<keyword evidence="2" id="KW-1003">Cell membrane</keyword>
<feature type="transmembrane region" description="Helical" evidence="6">
    <location>
        <begin position="96"/>
        <end position="118"/>
    </location>
</feature>
<name>A0A502JJR0_HAEHA</name>
<feature type="transmembrane region" description="Helical" evidence="6">
    <location>
        <begin position="461"/>
        <end position="486"/>
    </location>
</feature>
<dbReference type="InterPro" id="IPR050833">
    <property type="entry name" value="Poly_Biosynth_Transport"/>
</dbReference>
<feature type="transmembrane region" description="Helical" evidence="6">
    <location>
        <begin position="52"/>
        <end position="75"/>
    </location>
</feature>
<evidence type="ECO:0000256" key="4">
    <source>
        <dbReference type="ARBA" id="ARBA00022989"/>
    </source>
</evidence>
<feature type="transmembrane region" description="Helical" evidence="6">
    <location>
        <begin position="12"/>
        <end position="32"/>
    </location>
</feature>
<evidence type="ECO:0000256" key="5">
    <source>
        <dbReference type="ARBA" id="ARBA00023136"/>
    </source>
</evidence>
<proteinExistence type="predicted"/>
<dbReference type="PANTHER" id="PTHR30250:SF26">
    <property type="entry name" value="PSMA PROTEIN"/>
    <property type="match status" value="1"/>
</dbReference>
<dbReference type="RefSeq" id="WP_140578623.1">
    <property type="nucleotide sequence ID" value="NZ_SDPI01000055.1"/>
</dbReference>
<comment type="subcellular location">
    <subcellularLocation>
        <location evidence="1">Cell membrane</location>
        <topology evidence="1">Multi-pass membrane protein</topology>
    </subcellularLocation>
</comment>
<dbReference type="PANTHER" id="PTHR30250">
    <property type="entry name" value="PST FAMILY PREDICTED COLANIC ACID TRANSPORTER"/>
    <property type="match status" value="1"/>
</dbReference>
<reference evidence="7 8" key="1">
    <citation type="submission" date="2019-01" db="EMBL/GenBank/DDBJ databases">
        <title>Comparative genomic analysis identifies haemin-independent Haemophilus haemolyticus: a formal re-classification of Haemophilus intermedius.</title>
        <authorList>
            <person name="Harris T.M."/>
            <person name="Price E.P."/>
            <person name="Sarovich D.S."/>
            <person name="Norskov-Lauritsen N."/>
            <person name="Beissbarth J."/>
            <person name="Chang A.B."/>
            <person name="Smith-Vaughan H.C."/>
        </authorList>
    </citation>
    <scope>NUCLEOTIDE SEQUENCE [LARGE SCALE GENOMIC DNA]</scope>
    <source>
        <strain evidence="7 8">CCUG 30218</strain>
    </source>
</reference>
<evidence type="ECO:0000313" key="7">
    <source>
        <dbReference type="EMBL" id="TPG97710.1"/>
    </source>
</evidence>
<evidence type="ECO:0000313" key="8">
    <source>
        <dbReference type="Proteomes" id="UP000318695"/>
    </source>
</evidence>
<organism evidence="7 8">
    <name type="scientific">Haemophilus haemolyticus</name>
    <dbReference type="NCBI Taxonomy" id="726"/>
    <lineage>
        <taxon>Bacteria</taxon>
        <taxon>Pseudomonadati</taxon>
        <taxon>Pseudomonadota</taxon>
        <taxon>Gammaproteobacteria</taxon>
        <taxon>Pasteurellales</taxon>
        <taxon>Pasteurellaceae</taxon>
        <taxon>Haemophilus</taxon>
    </lineage>
</organism>
<dbReference type="Proteomes" id="UP000318695">
    <property type="component" value="Unassembled WGS sequence"/>
</dbReference>
<feature type="transmembrane region" description="Helical" evidence="6">
    <location>
        <begin position="262"/>
        <end position="285"/>
    </location>
</feature>
<keyword evidence="3 6" id="KW-0812">Transmembrane</keyword>
<feature type="transmembrane region" description="Helical" evidence="6">
    <location>
        <begin position="346"/>
        <end position="371"/>
    </location>
</feature>
<feature type="transmembrane region" description="Helical" evidence="6">
    <location>
        <begin position="124"/>
        <end position="147"/>
    </location>
</feature>
<sequence length="491" mass="55787">MSDLYINNRKTTLLNIVTSFASQIFYIVYNFLMLPLVAVTYGSAINGIVQTFTQIISYVQLVGAGISESALVKLYEPVRNNNEDKINNILSSCNKLFIRSGFFYIFGIVVISLVYPIFLNEIVSYIDLVLLMIILSVIGACEFFLYGKYRTFLLSSHRLYVVNLVQVITLFIALVLGLASIYFKANIFLFQLLISSCFIIRALIVFLYCKFNFPFLNNVASSDFILKDRKEVLIHQIASLIMNASQLPLISIFMGGAQASVFAVYILIYSGLSIVIRTLCNSVISNMGYLSNDKEKLEAFFAKYQFISFIIIFVVFNTALMLGNSFIFIYTRDISDVDYIVNELNLLFVIMAVLNTLKLPGITLISALGHYKQTKSRSVIEMAICLILELILIPLYGLYGAVIACIFAYLYRLFDVLYYISKNILSIRVLYIHYVIVGFSIVAVSYFYIGNVIFTNYYQFIYLGLYYFSISLAIIATIFLSINFILNKVNS</sequence>
<protein>
    <recommendedName>
        <fullName evidence="9">Polysaccharide biosynthesis protein</fullName>
    </recommendedName>
</protein>
<accession>A0A502JJR0</accession>
<evidence type="ECO:0008006" key="9">
    <source>
        <dbReference type="Google" id="ProtNLM"/>
    </source>
</evidence>
<feature type="transmembrane region" description="Helical" evidence="6">
    <location>
        <begin position="383"/>
        <end position="411"/>
    </location>
</feature>
<feature type="transmembrane region" description="Helical" evidence="6">
    <location>
        <begin position="159"/>
        <end position="182"/>
    </location>
</feature>
<evidence type="ECO:0000256" key="1">
    <source>
        <dbReference type="ARBA" id="ARBA00004651"/>
    </source>
</evidence>
<comment type="caution">
    <text evidence="7">The sequence shown here is derived from an EMBL/GenBank/DDBJ whole genome shotgun (WGS) entry which is preliminary data.</text>
</comment>
<dbReference type="GO" id="GO:0005886">
    <property type="term" value="C:plasma membrane"/>
    <property type="evidence" value="ECO:0007669"/>
    <property type="project" value="UniProtKB-SubCell"/>
</dbReference>
<feature type="transmembrane region" description="Helical" evidence="6">
    <location>
        <begin position="306"/>
        <end position="331"/>
    </location>
</feature>